<feature type="compositionally biased region" description="Low complexity" evidence="1">
    <location>
        <begin position="146"/>
        <end position="161"/>
    </location>
</feature>
<keyword evidence="4" id="KW-1185">Reference proteome</keyword>
<evidence type="ECO:0000313" key="3">
    <source>
        <dbReference type="EMBL" id="MCQ1950572.1"/>
    </source>
</evidence>
<feature type="compositionally biased region" description="Basic and acidic residues" evidence="1">
    <location>
        <begin position="162"/>
        <end position="178"/>
    </location>
</feature>
<sequence>MTFSLMSWILGAWLMVTCLSVAVPVWKRAGQPSGPSRRSLLAGLLDAASLAGLLRLVVPWTPGSVVLWVVAIVVLAAAVAGAVLRWPELPGRSRGSGAAEAASAVEAVSGGSRGPEGAEPEESELVPKPDVAVSEVPDQSRLQQSARAETAAGQGAAIEAAQGERSRRTLLPVRERAAAPDTGKSDPGNPDQGKPGRKAAAGEKIKKEPGNLALAGSGALLLAVVVISFLAG</sequence>
<keyword evidence="2" id="KW-0812">Transmembrane</keyword>
<reference evidence="3 4" key="1">
    <citation type="submission" date="2022-07" db="EMBL/GenBank/DDBJ databases">
        <title>Novel species in genus Arthrobacter.</title>
        <authorList>
            <person name="Liu Y."/>
        </authorList>
    </citation>
    <scope>NUCLEOTIDE SEQUENCE [LARGE SCALE GENOMIC DNA]</scope>
    <source>
        <strain evidence="4">zg-Y859</strain>
    </source>
</reference>
<feature type="transmembrane region" description="Helical" evidence="2">
    <location>
        <begin position="212"/>
        <end position="231"/>
    </location>
</feature>
<feature type="region of interest" description="Disordered" evidence="1">
    <location>
        <begin position="91"/>
        <end position="204"/>
    </location>
</feature>
<dbReference type="Proteomes" id="UP001206924">
    <property type="component" value="Unassembled WGS sequence"/>
</dbReference>
<accession>A0ABT1NS60</accession>
<proteinExistence type="predicted"/>
<comment type="caution">
    <text evidence="3">The sequence shown here is derived from an EMBL/GenBank/DDBJ whole genome shotgun (WGS) entry which is preliminary data.</text>
</comment>
<organism evidence="3 4">
    <name type="scientific">Arthrobacter jinronghuae</name>
    <dbReference type="NCBI Taxonomy" id="2964609"/>
    <lineage>
        <taxon>Bacteria</taxon>
        <taxon>Bacillati</taxon>
        <taxon>Actinomycetota</taxon>
        <taxon>Actinomycetes</taxon>
        <taxon>Micrococcales</taxon>
        <taxon>Micrococcaceae</taxon>
        <taxon>Arthrobacter</taxon>
    </lineage>
</organism>
<feature type="transmembrane region" description="Helical" evidence="2">
    <location>
        <begin position="64"/>
        <end position="84"/>
    </location>
</feature>
<feature type="compositionally biased region" description="Low complexity" evidence="1">
    <location>
        <begin position="92"/>
        <end position="110"/>
    </location>
</feature>
<keyword evidence="2" id="KW-0472">Membrane</keyword>
<dbReference type="RefSeq" id="WP_255865849.1">
    <property type="nucleotide sequence ID" value="NZ_CP104263.1"/>
</dbReference>
<keyword evidence="2" id="KW-1133">Transmembrane helix</keyword>
<gene>
    <name evidence="3" type="ORF">NNX28_11615</name>
</gene>
<feature type="transmembrane region" description="Helical" evidence="2">
    <location>
        <begin position="6"/>
        <end position="26"/>
    </location>
</feature>
<evidence type="ECO:0000313" key="4">
    <source>
        <dbReference type="Proteomes" id="UP001206924"/>
    </source>
</evidence>
<protein>
    <submittedName>
        <fullName evidence="3">Uncharacterized protein</fullName>
    </submittedName>
</protein>
<feature type="transmembrane region" description="Helical" evidence="2">
    <location>
        <begin position="38"/>
        <end position="58"/>
    </location>
</feature>
<name>A0ABT1NS60_9MICC</name>
<evidence type="ECO:0000256" key="2">
    <source>
        <dbReference type="SAM" id="Phobius"/>
    </source>
</evidence>
<dbReference type="EMBL" id="JANFLP010000011">
    <property type="protein sequence ID" value="MCQ1950572.1"/>
    <property type="molecule type" value="Genomic_DNA"/>
</dbReference>
<evidence type="ECO:0000256" key="1">
    <source>
        <dbReference type="SAM" id="MobiDB-lite"/>
    </source>
</evidence>